<evidence type="ECO:0000313" key="1">
    <source>
        <dbReference type="EMBL" id="CUH59048.1"/>
    </source>
</evidence>
<evidence type="ECO:0008006" key="3">
    <source>
        <dbReference type="Google" id="ProtNLM"/>
    </source>
</evidence>
<dbReference type="AlphaFoldDB" id="A0A0P1EVK9"/>
<sequence>MERTVIYRDRQELQSADLNNMQDFGRASMDHIVRDALEAGKAYSGFSATKTAATELTLSAGRLYAGGAVYARGEDIIVDLFNVLPLVTRKRVAIVSFGQEVETDIQPRDFLIDAQTGTTEPQSVAMESLRRAEISTVAGTEGPDPSYPATDANVTVIAYVLLDTSGVVAIEQWQATQLPNLRNIANRTIALENWRGQISGQVDTLRTDLSALADRLAGYATKAEIVELTEQLDELRTEVYAPGAYIYYGTNHFLTAEGSNIDHLSFDAVVEEGIRFPRAGAETSELALLNPNNVYIANSSGFVLPKYAHGVRLDLTGYASETRLAQYTFETTEIRQLTRARTRRRYGNSMVVCTNSRWWRQGTYDLAGNVFRRDGETWEVTNGLPDRMPNGARVPNGNVHWIRVRRFWIDTYEEQYWDRVTTTATINGQQVAQTFLNSQDGWLSQVGLYFSRKAAAGDVTVLVTETAFGMPDLSRVISRTTLPVLDIQVGAISTEVGLPSLVETKLPITPTFLTAGRRYAIVLVTTGDHYVAMTNIDNGVVQGTFFVSTDGAFFAGNLVDDMKMRLYFARFERTRLSVELKALQLAGGILDLDVLHPGVTPPACRTDIEVQVNGAWVALDGDTSGPDLSGLPAILPLRVTLTGTTDLMPGFGLTGSQAVATRPKTAFTWVSEARTLGSPTTSVKVVTDLQHFEEANHDCTITLLTGAGLTGTEAADVVEDVVLADGTVRRTSIFNVTSVSTYAVKIVGSTVSAALPFLVSELIEYAQS</sequence>
<proteinExistence type="predicted"/>
<gene>
    <name evidence="1" type="ORF">THS5294_00329</name>
</gene>
<reference evidence="1 2" key="1">
    <citation type="submission" date="2015-09" db="EMBL/GenBank/DDBJ databases">
        <authorList>
            <consortium name="Swine Surveillance"/>
        </authorList>
    </citation>
    <scope>NUCLEOTIDE SEQUENCE [LARGE SCALE GENOMIC DNA]</scope>
    <source>
        <strain evidence="1 2">CECT 5294</strain>
    </source>
</reference>
<protein>
    <recommendedName>
        <fullName evidence="3">DUF4815 domain-containing protein</fullName>
    </recommendedName>
</protein>
<name>A0A0P1EVK9_9RHOB</name>
<dbReference type="Proteomes" id="UP000051298">
    <property type="component" value="Unassembled WGS sequence"/>
</dbReference>
<evidence type="ECO:0000313" key="2">
    <source>
        <dbReference type="Proteomes" id="UP000051298"/>
    </source>
</evidence>
<accession>A0A0P1EVK9</accession>
<dbReference type="RefSeq" id="WP_058122358.1">
    <property type="nucleotide sequence ID" value="NZ_CYRX01000008.1"/>
</dbReference>
<dbReference type="EMBL" id="CYRX01000008">
    <property type="protein sequence ID" value="CUH59048.1"/>
    <property type="molecule type" value="Genomic_DNA"/>
</dbReference>
<organism evidence="1 2">
    <name type="scientific">Thalassobacter stenotrophicus</name>
    <dbReference type="NCBI Taxonomy" id="266809"/>
    <lineage>
        <taxon>Bacteria</taxon>
        <taxon>Pseudomonadati</taxon>
        <taxon>Pseudomonadota</taxon>
        <taxon>Alphaproteobacteria</taxon>
        <taxon>Rhodobacterales</taxon>
        <taxon>Roseobacteraceae</taxon>
        <taxon>Thalassobacter</taxon>
    </lineage>
</organism>